<sequence length="113" mass="12532">MNYILLQAAQKGTTQQGGAGTTLIFMIIMFVILYLLLIRPQQKKAKETQKMQDSLKVNDKVITSSGIYGRVVSIKPDKGIVVLEIDDTNKVRIDIQKNAIIGVVTTSEPEPEK</sequence>
<comment type="similarity">
    <text evidence="2">Belongs to the YajC family.</text>
</comment>
<dbReference type="SMART" id="SM01323">
    <property type="entry name" value="YajC"/>
    <property type="match status" value="1"/>
</dbReference>
<dbReference type="InterPro" id="IPR003849">
    <property type="entry name" value="Preprotein_translocase_YajC"/>
</dbReference>
<dbReference type="NCBIfam" id="TIGR00739">
    <property type="entry name" value="yajC"/>
    <property type="match status" value="1"/>
</dbReference>
<name>B0VID5_CLOAI</name>
<dbReference type="eggNOG" id="COG1862">
    <property type="taxonomic scope" value="Bacteria"/>
</dbReference>
<gene>
    <name evidence="12" type="primary">yajC</name>
    <name evidence="12" type="ordered locus">CLOAM0006</name>
</gene>
<evidence type="ECO:0000256" key="1">
    <source>
        <dbReference type="ARBA" id="ARBA00004162"/>
    </source>
</evidence>
<evidence type="ECO:0000256" key="9">
    <source>
        <dbReference type="ARBA" id="ARBA00023010"/>
    </source>
</evidence>
<keyword evidence="13" id="KW-1185">Reference proteome</keyword>
<evidence type="ECO:0000256" key="6">
    <source>
        <dbReference type="ARBA" id="ARBA00022692"/>
    </source>
</evidence>
<evidence type="ECO:0000256" key="8">
    <source>
        <dbReference type="ARBA" id="ARBA00022989"/>
    </source>
</evidence>
<evidence type="ECO:0000256" key="3">
    <source>
        <dbReference type="ARBA" id="ARBA00014962"/>
    </source>
</evidence>
<dbReference type="PRINTS" id="PR01853">
    <property type="entry name" value="YAJCTRNLCASE"/>
</dbReference>
<dbReference type="PANTHER" id="PTHR33909:SF1">
    <property type="entry name" value="SEC TRANSLOCON ACCESSORY COMPLEX SUBUNIT YAJC"/>
    <property type="match status" value="1"/>
</dbReference>
<dbReference type="GO" id="GO:0005886">
    <property type="term" value="C:plasma membrane"/>
    <property type="evidence" value="ECO:0007669"/>
    <property type="project" value="UniProtKB-SubCell"/>
</dbReference>
<evidence type="ECO:0000313" key="12">
    <source>
        <dbReference type="EMBL" id="CAO79924.1"/>
    </source>
</evidence>
<dbReference type="RefSeq" id="WP_015423785.1">
    <property type="nucleotide sequence ID" value="NC_020449.1"/>
</dbReference>
<keyword evidence="8 11" id="KW-1133">Transmembrane helix</keyword>
<evidence type="ECO:0000256" key="5">
    <source>
        <dbReference type="ARBA" id="ARBA00022475"/>
    </source>
</evidence>
<dbReference type="OrthoDB" id="9811406at2"/>
<dbReference type="Proteomes" id="UP000002019">
    <property type="component" value="Chromosome"/>
</dbReference>
<keyword evidence="5" id="KW-1003">Cell membrane</keyword>
<evidence type="ECO:0000256" key="7">
    <source>
        <dbReference type="ARBA" id="ARBA00022927"/>
    </source>
</evidence>
<dbReference type="Pfam" id="PF02699">
    <property type="entry name" value="YajC"/>
    <property type="match status" value="1"/>
</dbReference>
<dbReference type="AlphaFoldDB" id="B0VID5"/>
<comment type="subcellular location">
    <subcellularLocation>
        <location evidence="1">Cell membrane</location>
        <topology evidence="1">Single-pass membrane protein</topology>
    </subcellularLocation>
</comment>
<keyword evidence="7" id="KW-0653">Protein transport</keyword>
<evidence type="ECO:0000256" key="2">
    <source>
        <dbReference type="ARBA" id="ARBA00006742"/>
    </source>
</evidence>
<evidence type="ECO:0000256" key="4">
    <source>
        <dbReference type="ARBA" id="ARBA00022448"/>
    </source>
</evidence>
<keyword evidence="4" id="KW-0813">Transport</keyword>
<evidence type="ECO:0000313" key="13">
    <source>
        <dbReference type="Proteomes" id="UP000002019"/>
    </source>
</evidence>
<dbReference type="GO" id="GO:0015031">
    <property type="term" value="P:protein transport"/>
    <property type="evidence" value="ECO:0007669"/>
    <property type="project" value="UniProtKB-KW"/>
</dbReference>
<dbReference type="KEGG" id="caci:CLOAM0006"/>
<keyword evidence="10 11" id="KW-0472">Membrane</keyword>
<feature type="transmembrane region" description="Helical" evidence="11">
    <location>
        <begin position="20"/>
        <end position="38"/>
    </location>
</feature>
<dbReference type="STRING" id="459349.CLOAM0006"/>
<evidence type="ECO:0000256" key="10">
    <source>
        <dbReference type="ARBA" id="ARBA00023136"/>
    </source>
</evidence>
<keyword evidence="9" id="KW-0811">Translocation</keyword>
<protein>
    <recommendedName>
        <fullName evidence="3">Sec translocon accessory complex subunit YajC</fullName>
    </recommendedName>
</protein>
<reference evidence="12 13" key="1">
    <citation type="journal article" date="2008" name="J. Bacteriol.">
        <title>'Candidatus Cloacamonas acidaminovorans': genome sequence reconstruction provides a first glimpse of a new bacterial division.</title>
        <authorList>
            <person name="Pelletier E."/>
            <person name="Kreimeyer A."/>
            <person name="Bocs S."/>
            <person name="Rouy Z."/>
            <person name="Gyapay G."/>
            <person name="Chouari R."/>
            <person name="Riviere D."/>
            <person name="Ganesan A."/>
            <person name="Daegelen P."/>
            <person name="Sghir A."/>
            <person name="Cohen G.N."/>
            <person name="Medigue C."/>
            <person name="Weissenbach J."/>
            <person name="Le Paslier D."/>
        </authorList>
    </citation>
    <scope>NUCLEOTIDE SEQUENCE [LARGE SCALE GENOMIC DNA]</scope>
    <source>
        <strain evidence="13">Evry</strain>
    </source>
</reference>
<dbReference type="HOGENOM" id="CLU_116157_1_1_0"/>
<dbReference type="PANTHER" id="PTHR33909">
    <property type="entry name" value="SEC TRANSLOCON ACCESSORY COMPLEX SUBUNIT YAJC"/>
    <property type="match status" value="1"/>
</dbReference>
<dbReference type="EMBL" id="CU466930">
    <property type="protein sequence ID" value="CAO79924.1"/>
    <property type="molecule type" value="Genomic_DNA"/>
</dbReference>
<proteinExistence type="inferred from homology"/>
<organism evidence="12 13">
    <name type="scientific">Cloacimonas acidaminovorans (strain Evry)</name>
    <dbReference type="NCBI Taxonomy" id="459349"/>
    <lineage>
        <taxon>Bacteria</taxon>
        <taxon>Pseudomonadati</taxon>
        <taxon>Candidatus Cloacimonadota</taxon>
        <taxon>Candidatus Cloacimonadia</taxon>
        <taxon>Candidatus Cloacimonadales</taxon>
        <taxon>Candidatus Cloacimonadaceae</taxon>
        <taxon>Candidatus Cloacimonas</taxon>
    </lineage>
</organism>
<evidence type="ECO:0000256" key="11">
    <source>
        <dbReference type="SAM" id="Phobius"/>
    </source>
</evidence>
<keyword evidence="6 11" id="KW-0812">Transmembrane</keyword>
<accession>B0VID5</accession>